<dbReference type="InterPro" id="IPR029201">
    <property type="entry name" value="Jiraiya"/>
</dbReference>
<dbReference type="Pfam" id="PF15038">
    <property type="entry name" value="Jiraiya"/>
    <property type="match status" value="1"/>
</dbReference>
<keyword evidence="2" id="KW-0812">Transmembrane</keyword>
<keyword evidence="3" id="KW-0732">Signal</keyword>
<proteinExistence type="predicted"/>
<dbReference type="AlphaFoldDB" id="A0A7K4UGG4"/>
<organism evidence="4 5">
    <name type="scientific">Sinosuthora webbiana</name>
    <dbReference type="NCBI Taxonomy" id="337173"/>
    <lineage>
        <taxon>Eukaryota</taxon>
        <taxon>Metazoa</taxon>
        <taxon>Chordata</taxon>
        <taxon>Craniata</taxon>
        <taxon>Vertebrata</taxon>
        <taxon>Euteleostomi</taxon>
        <taxon>Archelosauria</taxon>
        <taxon>Archosauria</taxon>
        <taxon>Dinosauria</taxon>
        <taxon>Saurischia</taxon>
        <taxon>Theropoda</taxon>
        <taxon>Coelurosauria</taxon>
        <taxon>Aves</taxon>
        <taxon>Neognathae</taxon>
        <taxon>Neoaves</taxon>
        <taxon>Telluraves</taxon>
        <taxon>Australaves</taxon>
        <taxon>Passeriformes</taxon>
        <taxon>Sylvioidea</taxon>
        <taxon>Sylviidae</taxon>
        <taxon>Sinosuthora</taxon>
    </lineage>
</organism>
<evidence type="ECO:0000256" key="2">
    <source>
        <dbReference type="SAM" id="Phobius"/>
    </source>
</evidence>
<gene>
    <name evidence="4" type="primary">Tmem221</name>
    <name evidence="4" type="ORF">SINWEB_R16222</name>
</gene>
<feature type="transmembrane region" description="Helical" evidence="2">
    <location>
        <begin position="16"/>
        <end position="38"/>
    </location>
</feature>
<dbReference type="PANTHER" id="PTHR36132:SF1">
    <property type="entry name" value="TRANSMEMBRANE PROTEIN 221"/>
    <property type="match status" value="1"/>
</dbReference>
<evidence type="ECO:0000313" key="5">
    <source>
        <dbReference type="Proteomes" id="UP000580691"/>
    </source>
</evidence>
<comment type="caution">
    <text evidence="4">The sequence shown here is derived from an EMBL/GenBank/DDBJ whole genome shotgun (WGS) entry which is preliminary data.</text>
</comment>
<dbReference type="EMBL" id="VXBN01013187">
    <property type="protein sequence ID" value="NWR09349.1"/>
    <property type="molecule type" value="Genomic_DNA"/>
</dbReference>
<feature type="non-terminal residue" evidence="4">
    <location>
        <position position="168"/>
    </location>
</feature>
<sequence length="168" mass="18158">ALALFSLLLFEPGPGIASASVLSSGILLLLLSALHALLGASRNSQKSQNSRQDLPQALHDNDPAQGGDLGDKNSARIRREFSFPFFPEGKSRPGSASGSDLSLEFRRDLSRDLSWDLSRDLSRTHRTLSEDSGLLREKGKTWNVVAGEMRDATGAWKKNPGGKDSTLV</sequence>
<feature type="non-terminal residue" evidence="4">
    <location>
        <position position="1"/>
    </location>
</feature>
<dbReference type="PANTHER" id="PTHR36132">
    <property type="entry name" value="TRANSMEMBRANE PROTEIN 221"/>
    <property type="match status" value="1"/>
</dbReference>
<feature type="region of interest" description="Disordered" evidence="1">
    <location>
        <begin position="42"/>
        <end position="73"/>
    </location>
</feature>
<keyword evidence="2" id="KW-0472">Membrane</keyword>
<name>A0A7K4UGG4_9SYLV</name>
<evidence type="ECO:0000313" key="4">
    <source>
        <dbReference type="EMBL" id="NWR09349.1"/>
    </source>
</evidence>
<accession>A0A7K4UGG4</accession>
<reference evidence="4 5" key="1">
    <citation type="submission" date="2019-09" db="EMBL/GenBank/DDBJ databases">
        <title>Bird 10,000 Genomes (B10K) Project - Family phase.</title>
        <authorList>
            <person name="Zhang G."/>
        </authorList>
    </citation>
    <scope>NUCLEOTIDE SEQUENCE [LARGE SCALE GENOMIC DNA]</scope>
    <source>
        <strain evidence="4">B10K-DU-002-08</strain>
        <tissue evidence="4">Muscle</tissue>
    </source>
</reference>
<evidence type="ECO:0000256" key="1">
    <source>
        <dbReference type="SAM" id="MobiDB-lite"/>
    </source>
</evidence>
<keyword evidence="2" id="KW-1133">Transmembrane helix</keyword>
<protein>
    <submittedName>
        <fullName evidence="4">TM221 protein</fullName>
    </submittedName>
</protein>
<feature type="signal peptide" evidence="3">
    <location>
        <begin position="1"/>
        <end position="17"/>
    </location>
</feature>
<evidence type="ECO:0000256" key="3">
    <source>
        <dbReference type="SAM" id="SignalP"/>
    </source>
</evidence>
<feature type="compositionally biased region" description="Low complexity" evidence="1">
    <location>
        <begin position="42"/>
        <end position="52"/>
    </location>
</feature>
<keyword evidence="5" id="KW-1185">Reference proteome</keyword>
<dbReference type="InterPro" id="IPR053101">
    <property type="entry name" value="TM221"/>
</dbReference>
<dbReference type="Proteomes" id="UP000580691">
    <property type="component" value="Unassembled WGS sequence"/>
</dbReference>
<dbReference type="OrthoDB" id="8873919at2759"/>
<feature type="chain" id="PRO_5029582487" evidence="3">
    <location>
        <begin position="18"/>
        <end position="168"/>
    </location>
</feature>